<keyword evidence="2" id="KW-1185">Reference proteome</keyword>
<organism evidence="1 2">
    <name type="scientific">Gossypium schwendimanii</name>
    <name type="common">Cotton</name>
    <dbReference type="NCBI Taxonomy" id="34291"/>
    <lineage>
        <taxon>Eukaryota</taxon>
        <taxon>Viridiplantae</taxon>
        <taxon>Streptophyta</taxon>
        <taxon>Embryophyta</taxon>
        <taxon>Tracheophyta</taxon>
        <taxon>Spermatophyta</taxon>
        <taxon>Magnoliopsida</taxon>
        <taxon>eudicotyledons</taxon>
        <taxon>Gunneridae</taxon>
        <taxon>Pentapetalae</taxon>
        <taxon>rosids</taxon>
        <taxon>malvids</taxon>
        <taxon>Malvales</taxon>
        <taxon>Malvaceae</taxon>
        <taxon>Malvoideae</taxon>
        <taxon>Gossypium</taxon>
    </lineage>
</organism>
<accession>A0A7J9LTE3</accession>
<evidence type="ECO:0000313" key="1">
    <source>
        <dbReference type="EMBL" id="MBA0862004.1"/>
    </source>
</evidence>
<name>A0A7J9LTE3_GOSSC</name>
<dbReference type="AlphaFoldDB" id="A0A7J9LTE3"/>
<reference evidence="1 2" key="1">
    <citation type="journal article" date="2019" name="Genome Biol. Evol.">
        <title>Insights into the evolution of the New World diploid cottons (Gossypium, subgenus Houzingenia) based on genome sequencing.</title>
        <authorList>
            <person name="Grover C.E."/>
            <person name="Arick M.A. 2nd"/>
            <person name="Thrash A."/>
            <person name="Conover J.L."/>
            <person name="Sanders W.S."/>
            <person name="Peterson D.G."/>
            <person name="Frelichowski J.E."/>
            <person name="Scheffler J.A."/>
            <person name="Scheffler B.E."/>
            <person name="Wendel J.F."/>
        </authorList>
    </citation>
    <scope>NUCLEOTIDE SEQUENCE [LARGE SCALE GENOMIC DNA]</scope>
    <source>
        <strain evidence="1">1</strain>
        <tissue evidence="1">Leaf</tissue>
    </source>
</reference>
<sequence length="123" mass="14256">MAAGVTATGGRWIFGFNQYLGKKYIGELYLEDRKQEFLLLKQGDLSVVDYEREYMRLSKYAVELVPTEEENCKRFLCGMRDEIRIQSVALKIKEFVDLSKRAKMVEQYLGLSKKSEPSRVTGK</sequence>
<proteinExistence type="predicted"/>
<comment type="caution">
    <text evidence="1">The sequence shown here is derived from an EMBL/GenBank/DDBJ whole genome shotgun (WGS) entry which is preliminary data.</text>
</comment>
<dbReference type="Proteomes" id="UP000593576">
    <property type="component" value="Unassembled WGS sequence"/>
</dbReference>
<dbReference type="OrthoDB" id="2272416at2759"/>
<gene>
    <name evidence="1" type="ORF">Goshw_003393</name>
</gene>
<protein>
    <recommendedName>
        <fullName evidence="3">Retrotransposon gag domain-containing protein</fullName>
    </recommendedName>
</protein>
<evidence type="ECO:0000313" key="2">
    <source>
        <dbReference type="Proteomes" id="UP000593576"/>
    </source>
</evidence>
<evidence type="ECO:0008006" key="3">
    <source>
        <dbReference type="Google" id="ProtNLM"/>
    </source>
</evidence>
<dbReference type="EMBL" id="JABFAF010000008">
    <property type="protein sequence ID" value="MBA0862004.1"/>
    <property type="molecule type" value="Genomic_DNA"/>
</dbReference>